<dbReference type="EMBL" id="DS016983">
    <property type="protein sequence ID" value="KMU83478.1"/>
    <property type="molecule type" value="Genomic_DNA"/>
</dbReference>
<gene>
    <name evidence="2" type="ORF">CIHG_01260</name>
</gene>
<proteinExistence type="predicted"/>
<dbReference type="AlphaFoldDB" id="A0A0J8U8S7"/>
<protein>
    <submittedName>
        <fullName evidence="2">RfeD</fullName>
    </submittedName>
</protein>
<dbReference type="Proteomes" id="UP000054563">
    <property type="component" value="Unassembled WGS sequence"/>
</dbReference>
<sequence length="326" mass="37456">MMVPIARITVSGSHCSVPIVPSPSWCPPIIARNISAFAPKFLNSAFVEKRYRSMQEHIRRAHPNYYIPKLPATEESFQLMVNTPPDQRPHQQPPAPTSHPRRGPSDRDIFARDQNSPATPRTLEEAHPAAATAAVALAQLQHHRLMSEWDSEVDAHSDSDIRRDRMRSSVELPPLRDHFKQESIPPFSPRPRELLPSILAHSPPGRSSTLPPIQRREKIQRARKGSLTQARKGKHERTRSKEYGRRSSINERKALSTEPQTAAWRVRKHDVGNYRGESSFDLEPDEQPRERDQRQRKYQCAANRPTWPTRVPELRDDQWKVEKLPA</sequence>
<reference evidence="3" key="1">
    <citation type="journal article" date="2010" name="Genome Res.">
        <title>Population genomic sequencing of Coccidioides fungi reveals recent hybridization and transposon control.</title>
        <authorList>
            <person name="Neafsey D.E."/>
            <person name="Barker B.M."/>
            <person name="Sharpton T.J."/>
            <person name="Stajich J.E."/>
            <person name="Park D.J."/>
            <person name="Whiston E."/>
            <person name="Hung C.-Y."/>
            <person name="McMahan C."/>
            <person name="White J."/>
            <person name="Sykes S."/>
            <person name="Heiman D."/>
            <person name="Young S."/>
            <person name="Zeng Q."/>
            <person name="Abouelleil A."/>
            <person name="Aftuck L."/>
            <person name="Bessette D."/>
            <person name="Brown A."/>
            <person name="FitzGerald M."/>
            <person name="Lui A."/>
            <person name="Macdonald J.P."/>
            <person name="Priest M."/>
            <person name="Orbach M.J."/>
            <person name="Galgiani J.N."/>
            <person name="Kirkland T.N."/>
            <person name="Cole G.T."/>
            <person name="Birren B.W."/>
            <person name="Henn M.R."/>
            <person name="Taylor J.W."/>
            <person name="Rounsley S.D."/>
        </authorList>
    </citation>
    <scope>NUCLEOTIDE SEQUENCE [LARGE SCALE GENOMIC DNA]</scope>
    <source>
        <strain evidence="3">H538.4</strain>
    </source>
</reference>
<evidence type="ECO:0000313" key="3">
    <source>
        <dbReference type="Proteomes" id="UP000054563"/>
    </source>
</evidence>
<dbReference type="OrthoDB" id="5405791at2759"/>
<dbReference type="STRING" id="396776.A0A0J8U8S7"/>
<dbReference type="VEuPathDB" id="FungiDB:CIHG_01260"/>
<dbReference type="eggNOG" id="ENOG502ST8T">
    <property type="taxonomic scope" value="Eukaryota"/>
</dbReference>
<organism evidence="2 3">
    <name type="scientific">Coccidioides immitis H538.4</name>
    <dbReference type="NCBI Taxonomy" id="396776"/>
    <lineage>
        <taxon>Eukaryota</taxon>
        <taxon>Fungi</taxon>
        <taxon>Dikarya</taxon>
        <taxon>Ascomycota</taxon>
        <taxon>Pezizomycotina</taxon>
        <taxon>Eurotiomycetes</taxon>
        <taxon>Eurotiomycetidae</taxon>
        <taxon>Onygenales</taxon>
        <taxon>Onygenaceae</taxon>
        <taxon>Coccidioides</taxon>
    </lineage>
</organism>
<evidence type="ECO:0000256" key="1">
    <source>
        <dbReference type="SAM" id="MobiDB-lite"/>
    </source>
</evidence>
<feature type="compositionally biased region" description="Basic and acidic residues" evidence="1">
    <location>
        <begin position="239"/>
        <end position="255"/>
    </location>
</feature>
<feature type="region of interest" description="Disordered" evidence="1">
    <location>
        <begin position="82"/>
        <end position="128"/>
    </location>
</feature>
<feature type="region of interest" description="Disordered" evidence="1">
    <location>
        <begin position="149"/>
        <end position="313"/>
    </location>
</feature>
<feature type="compositionally biased region" description="Basic and acidic residues" evidence="1">
    <location>
        <begin position="286"/>
        <end position="295"/>
    </location>
</feature>
<evidence type="ECO:0000313" key="2">
    <source>
        <dbReference type="EMBL" id="KMU83478.1"/>
    </source>
</evidence>
<feature type="compositionally biased region" description="Basic and acidic residues" evidence="1">
    <location>
        <begin position="153"/>
        <end position="181"/>
    </location>
</feature>
<accession>A0A0J8U8S7</accession>
<name>A0A0J8U8S7_COCIT</name>